<evidence type="ECO:0008006" key="3">
    <source>
        <dbReference type="Google" id="ProtNLM"/>
    </source>
</evidence>
<organism evidence="1 2">
    <name type="scientific">Pseudomonas protegens</name>
    <dbReference type="NCBI Taxonomy" id="380021"/>
    <lineage>
        <taxon>Bacteria</taxon>
        <taxon>Pseudomonadati</taxon>
        <taxon>Pseudomonadota</taxon>
        <taxon>Gammaproteobacteria</taxon>
        <taxon>Pseudomonadales</taxon>
        <taxon>Pseudomonadaceae</taxon>
        <taxon>Pseudomonas</taxon>
    </lineage>
</organism>
<evidence type="ECO:0000313" key="1">
    <source>
        <dbReference type="EMBL" id="QNH76825.1"/>
    </source>
</evidence>
<dbReference type="AlphaFoldDB" id="A0A7G8YMC7"/>
<proteinExistence type="predicted"/>
<dbReference type="InterPro" id="IPR032675">
    <property type="entry name" value="LRR_dom_sf"/>
</dbReference>
<name>A0A7G8YMC7_9PSED</name>
<dbReference type="Proteomes" id="UP000515277">
    <property type="component" value="Chromosome"/>
</dbReference>
<dbReference type="Gene3D" id="3.80.10.10">
    <property type="entry name" value="Ribonuclease Inhibitor"/>
    <property type="match status" value="1"/>
</dbReference>
<reference evidence="2" key="1">
    <citation type="journal article" date="2020" name="Microbiol. Resour. Announc.">
        <title>Complete genome sequences of four natural Pseudomonas isolates that catabolize a wide range of aromatic compounds relevant to lignin valorization.</title>
        <authorList>
            <person name="Hatmaker E.A."/>
            <person name="Presley G."/>
            <person name="Cannon O."/>
            <person name="Guss A.M."/>
            <person name="Elkins J.G."/>
        </authorList>
    </citation>
    <scope>NUCLEOTIDE SEQUENCE [LARGE SCALE GENOMIC DNA]</scope>
    <source>
        <strain evidence="2">H1F5C</strain>
    </source>
</reference>
<sequence length="342" mass="38227">MFPHRIQAPSQADLELQVSARLEADDQAQVIVQFAKAEQYDGELLSQLDTLCARFGERLKVRFYSHYPGSAFDARVLLALPHVQSLSLDCLDALEHYEAIGRLPLLREFALQVISADLPELLSLPNLKHLQQLRLSLDKGPAIDLAPIDQMPDLHQLSISVQSHNLDVLSQCPNIATLNLHRMPAKTPLGMVARMSGLHSLSVSFGSREGMPELRNPYVKELDILRVRGLNRLDLDGFPQLQVLQIEDQAQLSRLALGDTPHLRRLRLANLKALTELSGLKTSNIADLRIIKAPQMDLLTLIDSQLPPSVQHLKLLSGKRAVDKQLEARQQQRGIPEPRGPY</sequence>
<gene>
    <name evidence="1" type="ORF">GGI48_26690</name>
</gene>
<dbReference type="RefSeq" id="WP_179600829.1">
    <property type="nucleotide sequence ID" value="NZ_CP060201.1"/>
</dbReference>
<accession>A0A7G8YMC7</accession>
<dbReference type="EMBL" id="CP060201">
    <property type="protein sequence ID" value="QNH76825.1"/>
    <property type="molecule type" value="Genomic_DNA"/>
</dbReference>
<protein>
    <recommendedName>
        <fullName evidence="3">Leucine-rich repeat domain-containing protein</fullName>
    </recommendedName>
</protein>
<evidence type="ECO:0000313" key="2">
    <source>
        <dbReference type="Proteomes" id="UP000515277"/>
    </source>
</evidence>
<dbReference type="SUPFAM" id="SSF52058">
    <property type="entry name" value="L domain-like"/>
    <property type="match status" value="1"/>
</dbReference>